<dbReference type="InterPro" id="IPR050126">
    <property type="entry name" value="Ap4A_hydrolase"/>
</dbReference>
<evidence type="ECO:0000313" key="2">
    <source>
        <dbReference type="EMBL" id="SDN40217.1"/>
    </source>
</evidence>
<dbReference type="SUPFAM" id="SSF56300">
    <property type="entry name" value="Metallo-dependent phosphatases"/>
    <property type="match status" value="1"/>
</dbReference>
<dbReference type="GO" id="GO:0008803">
    <property type="term" value="F:bis(5'-nucleosyl)-tetraphosphatase (symmetrical) activity"/>
    <property type="evidence" value="ECO:0007669"/>
    <property type="project" value="TreeGrafter"/>
</dbReference>
<dbReference type="AlphaFoldDB" id="A0A1H0B3K9"/>
<evidence type="ECO:0000259" key="1">
    <source>
        <dbReference type="Pfam" id="PF00149"/>
    </source>
</evidence>
<dbReference type="PANTHER" id="PTHR42850">
    <property type="entry name" value="METALLOPHOSPHOESTERASE"/>
    <property type="match status" value="1"/>
</dbReference>
<dbReference type="InterPro" id="IPR029052">
    <property type="entry name" value="Metallo-depent_PP-like"/>
</dbReference>
<name>A0A1H0B3K9_9BACI</name>
<evidence type="ECO:0000313" key="3">
    <source>
        <dbReference type="Proteomes" id="UP000199334"/>
    </source>
</evidence>
<proteinExistence type="predicted"/>
<dbReference type="STRING" id="237069.SAMN05216498_2203"/>
<gene>
    <name evidence="2" type="ORF">SAMN05216498_2203</name>
</gene>
<dbReference type="OrthoDB" id="384253at2"/>
<dbReference type="RefSeq" id="WP_093856640.1">
    <property type="nucleotide sequence ID" value="NZ_BJVZ01000013.1"/>
</dbReference>
<feature type="domain" description="Calcineurin-like phosphoesterase" evidence="1">
    <location>
        <begin position="14"/>
        <end position="202"/>
    </location>
</feature>
<dbReference type="GO" id="GO:0005737">
    <property type="term" value="C:cytoplasm"/>
    <property type="evidence" value="ECO:0007669"/>
    <property type="project" value="TreeGrafter"/>
</dbReference>
<dbReference type="EMBL" id="FNIG01000004">
    <property type="protein sequence ID" value="SDN40217.1"/>
    <property type="molecule type" value="Genomic_DNA"/>
</dbReference>
<accession>A0A1H0B3K9</accession>
<organism evidence="2 3">
    <name type="scientific">Tenuibacillus multivorans</name>
    <dbReference type="NCBI Taxonomy" id="237069"/>
    <lineage>
        <taxon>Bacteria</taxon>
        <taxon>Bacillati</taxon>
        <taxon>Bacillota</taxon>
        <taxon>Bacilli</taxon>
        <taxon>Bacillales</taxon>
        <taxon>Bacillaceae</taxon>
        <taxon>Tenuibacillus</taxon>
    </lineage>
</organism>
<keyword evidence="3" id="KW-1185">Reference proteome</keyword>
<dbReference type="Gene3D" id="3.60.21.10">
    <property type="match status" value="1"/>
</dbReference>
<dbReference type="GO" id="GO:0016791">
    <property type="term" value="F:phosphatase activity"/>
    <property type="evidence" value="ECO:0007669"/>
    <property type="project" value="TreeGrafter"/>
</dbReference>
<dbReference type="GO" id="GO:0110154">
    <property type="term" value="P:RNA decapping"/>
    <property type="evidence" value="ECO:0007669"/>
    <property type="project" value="TreeGrafter"/>
</dbReference>
<protein>
    <submittedName>
        <fullName evidence="2">Protein phosphatase</fullName>
    </submittedName>
</protein>
<sequence>MIDVRKLNLDKNRRIIVISDIHASLDLFKQLLSDVHYTNEDYLFINGDLCEKGHNSLEVVHYVKQMSLNSERVYLTKGNCDVIHRYVFEGHEGIYNYMESRKESVLNEMLEYHGKSLHDFQNLEELGTYYLNHFKNEIEWLDSLPTAYETDEYIIIHAGLNETLEQTDEPTALYVPAFYEKGHKEDKIVIVGHWPVANYRANQISSNNPIIDYEQRVIALDGGNRIKRDGQLNALIIENGNYSYTYVDSLRDGAYIQKDHLPSEDRKGNVTYPNYDMNIIKEEKFFTLCQNEKLGIQQWIKNEYLIESDGKTMCKSDLSTTFLSVEAGDQVWIIDDNCAGYFLIKNVDGDVGWVPDGCFK</sequence>
<dbReference type="InterPro" id="IPR036028">
    <property type="entry name" value="SH3-like_dom_sf"/>
</dbReference>
<dbReference type="Pfam" id="PF00149">
    <property type="entry name" value="Metallophos"/>
    <property type="match status" value="1"/>
</dbReference>
<dbReference type="InterPro" id="IPR004843">
    <property type="entry name" value="Calcineurin-like_PHP"/>
</dbReference>
<reference evidence="2 3" key="1">
    <citation type="submission" date="2016-10" db="EMBL/GenBank/DDBJ databases">
        <authorList>
            <person name="de Groot N.N."/>
        </authorList>
    </citation>
    <scope>NUCLEOTIDE SEQUENCE [LARGE SCALE GENOMIC DNA]</scope>
    <source>
        <strain evidence="2 3">CGMCC 1.3442</strain>
    </source>
</reference>
<dbReference type="SUPFAM" id="SSF50044">
    <property type="entry name" value="SH3-domain"/>
    <property type="match status" value="1"/>
</dbReference>
<dbReference type="PANTHER" id="PTHR42850:SF4">
    <property type="entry name" value="ZINC-DEPENDENT ENDOPOLYPHOSPHATASE"/>
    <property type="match status" value="1"/>
</dbReference>
<dbReference type="Proteomes" id="UP000199334">
    <property type="component" value="Unassembled WGS sequence"/>
</dbReference>